<dbReference type="SUPFAM" id="SSF57850">
    <property type="entry name" value="RING/U-box"/>
    <property type="match status" value="2"/>
</dbReference>
<dbReference type="FunFam" id="3.30.40.10:FF:000489">
    <property type="entry name" value="E3 ubiquitin-protein ligase PRT1"/>
    <property type="match status" value="1"/>
</dbReference>
<keyword evidence="1" id="KW-0479">Metal-binding</keyword>
<dbReference type="GO" id="GO:0008270">
    <property type="term" value="F:zinc ion binding"/>
    <property type="evidence" value="ECO:0007669"/>
    <property type="project" value="UniProtKB-KW"/>
</dbReference>
<comment type="caution">
    <text evidence="6">The sequence shown here is derived from an EMBL/GenBank/DDBJ whole genome shotgun (WGS) entry which is preliminary data.</text>
</comment>
<proteinExistence type="predicted"/>
<dbReference type="AlphaFoldDB" id="A0A2G9FVK9"/>
<dbReference type="GO" id="GO:0061630">
    <property type="term" value="F:ubiquitin protein ligase activity"/>
    <property type="evidence" value="ECO:0007669"/>
    <property type="project" value="TreeGrafter"/>
</dbReference>
<accession>A0A2G9FVK9</accession>
<feature type="domain" description="RING-type" evidence="5">
    <location>
        <begin position="31"/>
        <end position="71"/>
    </location>
</feature>
<organism evidence="6 7">
    <name type="scientific">Handroanthus impetiginosus</name>
    <dbReference type="NCBI Taxonomy" id="429701"/>
    <lineage>
        <taxon>Eukaryota</taxon>
        <taxon>Viridiplantae</taxon>
        <taxon>Streptophyta</taxon>
        <taxon>Embryophyta</taxon>
        <taxon>Tracheophyta</taxon>
        <taxon>Spermatophyta</taxon>
        <taxon>Magnoliopsida</taxon>
        <taxon>eudicotyledons</taxon>
        <taxon>Gunneridae</taxon>
        <taxon>Pentapetalae</taxon>
        <taxon>asterids</taxon>
        <taxon>lamiids</taxon>
        <taxon>Lamiales</taxon>
        <taxon>Bignoniaceae</taxon>
        <taxon>Crescentiina</taxon>
        <taxon>Tabebuia alliance</taxon>
        <taxon>Handroanthus</taxon>
    </lineage>
</organism>
<keyword evidence="2 4" id="KW-0863">Zinc-finger</keyword>
<keyword evidence="3" id="KW-0862">Zinc</keyword>
<evidence type="ECO:0000256" key="3">
    <source>
        <dbReference type="ARBA" id="ARBA00022833"/>
    </source>
</evidence>
<dbReference type="InterPro" id="IPR001841">
    <property type="entry name" value="Znf_RING"/>
</dbReference>
<feature type="domain" description="RING-type" evidence="5">
    <location>
        <begin position="218"/>
        <end position="256"/>
    </location>
</feature>
<evidence type="ECO:0000313" key="7">
    <source>
        <dbReference type="Proteomes" id="UP000231279"/>
    </source>
</evidence>
<dbReference type="InterPro" id="IPR017907">
    <property type="entry name" value="Znf_RING_CS"/>
</dbReference>
<dbReference type="EMBL" id="NKXS01010968">
    <property type="protein sequence ID" value="PIM97102.1"/>
    <property type="molecule type" value="Genomic_DNA"/>
</dbReference>
<dbReference type="SMART" id="SM00184">
    <property type="entry name" value="RING"/>
    <property type="match status" value="2"/>
</dbReference>
<dbReference type="InterPro" id="IPR013083">
    <property type="entry name" value="Znf_RING/FYVE/PHD"/>
</dbReference>
<dbReference type="PANTHER" id="PTHR15898">
    <property type="entry name" value="BIFUNCTIONAL APOPTOSIS REGULATOR"/>
    <property type="match status" value="1"/>
</dbReference>
<dbReference type="Proteomes" id="UP000231279">
    <property type="component" value="Unassembled WGS sequence"/>
</dbReference>
<evidence type="ECO:0000313" key="6">
    <source>
        <dbReference type="EMBL" id="PIM97102.1"/>
    </source>
</evidence>
<evidence type="ECO:0000256" key="1">
    <source>
        <dbReference type="ARBA" id="ARBA00022723"/>
    </source>
</evidence>
<name>A0A2G9FVK9_9LAMI</name>
<dbReference type="Pfam" id="PF13920">
    <property type="entry name" value="zf-C3HC4_3"/>
    <property type="match status" value="1"/>
</dbReference>
<evidence type="ECO:0000259" key="5">
    <source>
        <dbReference type="PROSITE" id="PS50089"/>
    </source>
</evidence>
<keyword evidence="7" id="KW-1185">Reference proteome</keyword>
<dbReference type="PROSITE" id="PS00518">
    <property type="entry name" value="ZF_RING_1"/>
    <property type="match status" value="1"/>
</dbReference>
<evidence type="ECO:0000256" key="2">
    <source>
        <dbReference type="ARBA" id="ARBA00022771"/>
    </source>
</evidence>
<protein>
    <recommendedName>
        <fullName evidence="5">RING-type domain-containing protein</fullName>
    </recommendedName>
</protein>
<dbReference type="STRING" id="429701.A0A2G9FVK9"/>
<dbReference type="OrthoDB" id="6270329at2759"/>
<dbReference type="GO" id="GO:0043161">
    <property type="term" value="P:proteasome-mediated ubiquitin-dependent protein catabolic process"/>
    <property type="evidence" value="ECO:0007669"/>
    <property type="project" value="TreeGrafter"/>
</dbReference>
<gene>
    <name evidence="6" type="ORF">CDL12_30435</name>
</gene>
<reference evidence="7" key="1">
    <citation type="journal article" date="2018" name="Gigascience">
        <title>Genome assembly of the Pink Ipe (Handroanthus impetiginosus, Bignoniaceae), a highly valued, ecologically keystone Neotropical timber forest tree.</title>
        <authorList>
            <person name="Silva-Junior O.B."/>
            <person name="Grattapaglia D."/>
            <person name="Novaes E."/>
            <person name="Collevatti R.G."/>
        </authorList>
    </citation>
    <scope>NUCLEOTIDE SEQUENCE [LARGE SCALE GENOMIC DNA]</scope>
    <source>
        <strain evidence="7">cv. UFG-1</strain>
    </source>
</reference>
<dbReference type="PROSITE" id="PS50089">
    <property type="entry name" value="ZF_RING_2"/>
    <property type="match status" value="2"/>
</dbReference>
<evidence type="ECO:0000256" key="4">
    <source>
        <dbReference type="PROSITE-ProRule" id="PRU00175"/>
    </source>
</evidence>
<dbReference type="Gene3D" id="3.30.40.10">
    <property type="entry name" value="Zinc/RING finger domain, C3HC4 (zinc finger)"/>
    <property type="match status" value="2"/>
</dbReference>
<sequence length="346" mass="39026">MEVSDKFKEMMENEFNDDDSDTEQISEAFMCCICLDLLYKPVVLACGHMSCFWCVHKSMSGLRKSRCPICRNQYYHFPCICQMLHLLLLKMYPRAYKRRENKILEEETGMGYFSPQFNDPAYQLQPEETIMEPSDASLPCFSEADPSLNPCSVGAGKTLERMEDVCSCLIHQEIGFANLQDSIKDIEATSVTPAQGRSSYKANSSGTCKQVSVDDVLCGSCKRMLFRPIVLNCGHVFCVCCIVIQTDEMLKCEVCQSPHPGDIPKVCLEFDHFLEEQFPKEYGLRRRTSQMKQEQFRSVAPSTCSSAAAKESFHFSFSSGEDPSPWWNANSRLHVGVGCDSCGVCC</sequence>
<dbReference type="PANTHER" id="PTHR15898:SF13">
    <property type="entry name" value="BIFUNCTIONAL APOPTOSIS REGULATOR"/>
    <property type="match status" value="1"/>
</dbReference>